<gene>
    <name evidence="2" type="ORF">FNK824_LOCUS42241</name>
</gene>
<dbReference type="Proteomes" id="UP000663874">
    <property type="component" value="Unassembled WGS sequence"/>
</dbReference>
<sequence>DKPVPPYVDPNTAINPERNQVSSQPSPPVVPRSLPLVG</sequence>
<evidence type="ECO:0000256" key="1">
    <source>
        <dbReference type="SAM" id="MobiDB-lite"/>
    </source>
</evidence>
<dbReference type="AlphaFoldDB" id="A0A820KVJ0"/>
<comment type="caution">
    <text evidence="2">The sequence shown here is derived from an EMBL/GenBank/DDBJ whole genome shotgun (WGS) entry which is preliminary data.</text>
</comment>
<dbReference type="EMBL" id="CAJOBE010048053">
    <property type="protein sequence ID" value="CAF4348031.1"/>
    <property type="molecule type" value="Genomic_DNA"/>
</dbReference>
<feature type="non-terminal residue" evidence="2">
    <location>
        <position position="1"/>
    </location>
</feature>
<reference evidence="2" key="1">
    <citation type="submission" date="2021-02" db="EMBL/GenBank/DDBJ databases">
        <authorList>
            <person name="Nowell W R."/>
        </authorList>
    </citation>
    <scope>NUCLEOTIDE SEQUENCE</scope>
</reference>
<protein>
    <submittedName>
        <fullName evidence="2">Uncharacterized protein</fullName>
    </submittedName>
</protein>
<accession>A0A820KVJ0</accession>
<organism evidence="2 3">
    <name type="scientific">Rotaria sordida</name>
    <dbReference type="NCBI Taxonomy" id="392033"/>
    <lineage>
        <taxon>Eukaryota</taxon>
        <taxon>Metazoa</taxon>
        <taxon>Spiralia</taxon>
        <taxon>Gnathifera</taxon>
        <taxon>Rotifera</taxon>
        <taxon>Eurotatoria</taxon>
        <taxon>Bdelloidea</taxon>
        <taxon>Philodinida</taxon>
        <taxon>Philodinidae</taxon>
        <taxon>Rotaria</taxon>
    </lineage>
</organism>
<evidence type="ECO:0000313" key="3">
    <source>
        <dbReference type="Proteomes" id="UP000663874"/>
    </source>
</evidence>
<proteinExistence type="predicted"/>
<name>A0A820KVJ0_9BILA</name>
<evidence type="ECO:0000313" key="2">
    <source>
        <dbReference type="EMBL" id="CAF4348031.1"/>
    </source>
</evidence>
<feature type="region of interest" description="Disordered" evidence="1">
    <location>
        <begin position="1"/>
        <end position="38"/>
    </location>
</feature>